<dbReference type="Pfam" id="PF02575">
    <property type="entry name" value="YbaB_DNA_bd"/>
    <property type="match status" value="1"/>
</dbReference>
<feature type="region of interest" description="Disordered" evidence="1">
    <location>
        <begin position="161"/>
        <end position="215"/>
    </location>
</feature>
<dbReference type="SUPFAM" id="SSF82607">
    <property type="entry name" value="YbaB-like"/>
    <property type="match status" value="1"/>
</dbReference>
<dbReference type="EMBL" id="LQYE01000001">
    <property type="protein sequence ID" value="OAT70051.1"/>
    <property type="molecule type" value="Genomic_DNA"/>
</dbReference>
<dbReference type="InterPro" id="IPR036894">
    <property type="entry name" value="YbaB-like_sf"/>
</dbReference>
<feature type="compositionally biased region" description="Polar residues" evidence="1">
    <location>
        <begin position="137"/>
        <end position="148"/>
    </location>
</feature>
<name>A0A179VGB7_9MYCO</name>
<reference evidence="2 3" key="1">
    <citation type="submission" date="2016-01" db="EMBL/GenBank/DDBJ databases">
        <title>Mycobacterium immunogenum strain CD11_6 genome sequencing and assembly.</title>
        <authorList>
            <person name="Kaur G."/>
            <person name="Nair G.R."/>
            <person name="Mayilraj S."/>
        </authorList>
    </citation>
    <scope>NUCLEOTIDE SEQUENCE [LARGE SCALE GENOMIC DNA]</scope>
    <source>
        <strain evidence="2 3">CD11-6</strain>
    </source>
</reference>
<evidence type="ECO:0000313" key="3">
    <source>
        <dbReference type="Proteomes" id="UP000186919"/>
    </source>
</evidence>
<dbReference type="RefSeq" id="WP_064627191.1">
    <property type="nucleotide sequence ID" value="NZ_LQYE01000001.1"/>
</dbReference>
<gene>
    <name evidence="2" type="ORF">AWB85_01230</name>
</gene>
<dbReference type="InterPro" id="IPR004401">
    <property type="entry name" value="YbaB/EbfC"/>
</dbReference>
<sequence>MSEDKAFQMDALQAEAFQILEQTINTVVSQREQYEADVEQALAIEAEAESYDRAVRIRVNAQGALLDIHLGPSTSKMSRSQLARLITETAQAATQNATDMAHRYWAGTLNAQAQIKAAISEEVQRLGVQVTDPTPRATPQTSVPTTPTIDDFSTPIDEFAPPPVDFAAPPTAYIAEQPSPQRSPWQKPRADAARPGEDDEDAHYDRFNQNPFGRH</sequence>
<comment type="caution">
    <text evidence="2">The sequence shown here is derived from an EMBL/GenBank/DDBJ whole genome shotgun (WGS) entry which is preliminary data.</text>
</comment>
<proteinExistence type="predicted"/>
<dbReference type="GO" id="GO:0003677">
    <property type="term" value="F:DNA binding"/>
    <property type="evidence" value="ECO:0007669"/>
    <property type="project" value="InterPro"/>
</dbReference>
<dbReference type="Gene3D" id="3.30.1310.10">
    <property type="entry name" value="Nucleoid-associated protein YbaB-like domain"/>
    <property type="match status" value="1"/>
</dbReference>
<evidence type="ECO:0000313" key="2">
    <source>
        <dbReference type="EMBL" id="OAT70051.1"/>
    </source>
</evidence>
<organism evidence="2 3">
    <name type="scientific">Mycobacteroides immunogenum</name>
    <dbReference type="NCBI Taxonomy" id="83262"/>
    <lineage>
        <taxon>Bacteria</taxon>
        <taxon>Bacillati</taxon>
        <taxon>Actinomycetota</taxon>
        <taxon>Actinomycetes</taxon>
        <taxon>Mycobacteriales</taxon>
        <taxon>Mycobacteriaceae</taxon>
        <taxon>Mycobacteroides</taxon>
    </lineage>
</organism>
<evidence type="ECO:0008006" key="4">
    <source>
        <dbReference type="Google" id="ProtNLM"/>
    </source>
</evidence>
<protein>
    <recommendedName>
        <fullName evidence="4">YbaB/EbfC DNA-binding family protein</fullName>
    </recommendedName>
</protein>
<feature type="region of interest" description="Disordered" evidence="1">
    <location>
        <begin position="131"/>
        <end position="150"/>
    </location>
</feature>
<accession>A0A179VGB7</accession>
<dbReference type="AlphaFoldDB" id="A0A179VGB7"/>
<dbReference type="Proteomes" id="UP000186919">
    <property type="component" value="Unassembled WGS sequence"/>
</dbReference>
<evidence type="ECO:0000256" key="1">
    <source>
        <dbReference type="SAM" id="MobiDB-lite"/>
    </source>
</evidence>